<evidence type="ECO:0000313" key="3">
    <source>
        <dbReference type="Proteomes" id="UP000001075"/>
    </source>
</evidence>
<dbReference type="Proteomes" id="UP000001075">
    <property type="component" value="Unassembled WGS sequence"/>
</dbReference>
<organism evidence="2 3">
    <name type="scientific">Cricetulus griseus</name>
    <name type="common">Chinese hamster</name>
    <name type="synonym">Cricetulus barabensis griseus</name>
    <dbReference type="NCBI Taxonomy" id="10029"/>
    <lineage>
        <taxon>Eukaryota</taxon>
        <taxon>Metazoa</taxon>
        <taxon>Chordata</taxon>
        <taxon>Craniata</taxon>
        <taxon>Vertebrata</taxon>
        <taxon>Euteleostomi</taxon>
        <taxon>Mammalia</taxon>
        <taxon>Eutheria</taxon>
        <taxon>Euarchontoglires</taxon>
        <taxon>Glires</taxon>
        <taxon>Rodentia</taxon>
        <taxon>Myomorpha</taxon>
        <taxon>Muroidea</taxon>
        <taxon>Cricetidae</taxon>
        <taxon>Cricetinae</taxon>
        <taxon>Cricetulus</taxon>
    </lineage>
</organism>
<feature type="compositionally biased region" description="Polar residues" evidence="1">
    <location>
        <begin position="103"/>
        <end position="115"/>
    </location>
</feature>
<evidence type="ECO:0000256" key="1">
    <source>
        <dbReference type="SAM" id="MobiDB-lite"/>
    </source>
</evidence>
<evidence type="ECO:0000313" key="2">
    <source>
        <dbReference type="EMBL" id="EGV94036.1"/>
    </source>
</evidence>
<reference evidence="3" key="1">
    <citation type="journal article" date="2011" name="Nat. Biotechnol.">
        <title>The genomic sequence of the Chinese hamster ovary (CHO)-K1 cell line.</title>
        <authorList>
            <person name="Xu X."/>
            <person name="Nagarajan H."/>
            <person name="Lewis N.E."/>
            <person name="Pan S."/>
            <person name="Cai Z."/>
            <person name="Liu X."/>
            <person name="Chen W."/>
            <person name="Xie M."/>
            <person name="Wang W."/>
            <person name="Hammond S."/>
            <person name="Andersen M.R."/>
            <person name="Neff N."/>
            <person name="Passarelli B."/>
            <person name="Koh W."/>
            <person name="Fan H.C."/>
            <person name="Wang J."/>
            <person name="Gui Y."/>
            <person name="Lee K.H."/>
            <person name="Betenbaugh M.J."/>
            <person name="Quake S.R."/>
            <person name="Famili I."/>
            <person name="Palsson B.O."/>
            <person name="Wang J."/>
        </authorList>
    </citation>
    <scope>NUCLEOTIDE SEQUENCE [LARGE SCALE GENOMIC DNA]</scope>
    <source>
        <strain evidence="3">CHO K1 cell line</strain>
    </source>
</reference>
<accession>G3IDP9</accession>
<feature type="compositionally biased region" description="Low complexity" evidence="1">
    <location>
        <begin position="89"/>
        <end position="102"/>
    </location>
</feature>
<gene>
    <name evidence="2" type="ORF">I79_021832</name>
</gene>
<dbReference type="AlphaFoldDB" id="G3IDP9"/>
<protein>
    <submittedName>
        <fullName evidence="2">Uncharacterized protein</fullName>
    </submittedName>
</protein>
<feature type="region of interest" description="Disordered" evidence="1">
    <location>
        <begin position="63"/>
        <end position="138"/>
    </location>
</feature>
<dbReference type="InParanoid" id="G3IDP9"/>
<name>G3IDP9_CRIGR</name>
<dbReference type="EMBL" id="JH002087">
    <property type="protein sequence ID" value="EGV94036.1"/>
    <property type="molecule type" value="Genomic_DNA"/>
</dbReference>
<sequence length="138" mass="15546">MLRDILEETCFMQTTKLMKKQQLLFPFAKDLAALWSKGSQFGSQHETGPQKDFVFHRSPMAEIRSNSPEEKPHKPASRGHRNDGIEVFQVSSSSSQHSTCQSMDTSSKPMATGSPNAELAGRRKQRMSFRDPQLDTVC</sequence>
<feature type="compositionally biased region" description="Basic and acidic residues" evidence="1">
    <location>
        <begin position="128"/>
        <end position="138"/>
    </location>
</feature>
<proteinExistence type="predicted"/>